<evidence type="ECO:0000313" key="4">
    <source>
        <dbReference type="Proteomes" id="UP000250223"/>
    </source>
</evidence>
<name>A0A1G9I5R8_CLOCO</name>
<dbReference type="STRING" id="1494.SAMN05216497_1127"/>
<dbReference type="EMBL" id="UAWC01000001">
    <property type="protein sequence ID" value="SQB33228.1"/>
    <property type="molecule type" value="Genomic_DNA"/>
</dbReference>
<sequence length="393" mass="46742">METHIAILEEITNKMANVCLHSFPWNVNTINEIYSIGDDSMAELKVVYGNRNARDFCVKEEKQSYIQMDEIMKRLFSLQNKVPIIDFLNAVYKDNISYSAKITYGNREITSLDKEKIKFISFYADMYIRVEDKERVLEYEIEFQTVYDNSMAIRMFRYGFERAVRLADFKNMGDTITMNLPEPYLIVLEEDNKTPEEIKLKIIIPKDNEFVYKANVLKYWKYDLDRLYRENMYLLYPLQIFKLRKEMQYISSLSKPFEDKKKRMKIIYERLKIIIKNTLEYIDKAYENGKINIRDYDEMTTIIENINSYFLDMYGKYENIDEEVRNMVKSFYDPKVEERGIQKGMAQGIEKGIEKGKIEVARNLLKMGMDLLAIMQATGLSKEEIKKIEADMN</sequence>
<dbReference type="Proteomes" id="UP000198811">
    <property type="component" value="Unassembled WGS sequence"/>
</dbReference>
<dbReference type="AlphaFoldDB" id="A0A1G9I5R8"/>
<keyword evidence="3" id="KW-1185">Reference proteome</keyword>
<reference evidence="1 3" key="1">
    <citation type="submission" date="2016-10" db="EMBL/GenBank/DDBJ databases">
        <authorList>
            <person name="Varghese N."/>
            <person name="Submissions S."/>
        </authorList>
    </citation>
    <scope>NUCLEOTIDE SEQUENCE [LARGE SCALE GENOMIC DNA]</scope>
    <source>
        <strain evidence="1 3">NLAE-zl-C224</strain>
    </source>
</reference>
<organism evidence="2 4">
    <name type="scientific">Clostridium cochlearium</name>
    <dbReference type="NCBI Taxonomy" id="1494"/>
    <lineage>
        <taxon>Bacteria</taxon>
        <taxon>Bacillati</taxon>
        <taxon>Bacillota</taxon>
        <taxon>Clostridia</taxon>
        <taxon>Eubacteriales</taxon>
        <taxon>Clostridiaceae</taxon>
        <taxon>Clostridium</taxon>
    </lineage>
</organism>
<evidence type="ECO:0000313" key="3">
    <source>
        <dbReference type="Proteomes" id="UP000198811"/>
    </source>
</evidence>
<dbReference type="EMBL" id="FNGL01000012">
    <property type="protein sequence ID" value="SDL20395.1"/>
    <property type="molecule type" value="Genomic_DNA"/>
</dbReference>
<evidence type="ECO:0000313" key="1">
    <source>
        <dbReference type="EMBL" id="SDL20395.1"/>
    </source>
</evidence>
<accession>A0A1G9I5R8</accession>
<dbReference type="Proteomes" id="UP000250223">
    <property type="component" value="Unassembled WGS sequence"/>
</dbReference>
<evidence type="ECO:0000313" key="2">
    <source>
        <dbReference type="EMBL" id="SQB33228.1"/>
    </source>
</evidence>
<proteinExistence type="predicted"/>
<dbReference type="RefSeq" id="WP_242868127.1">
    <property type="nucleotide sequence ID" value="NZ_FNGL01000012.1"/>
</dbReference>
<protein>
    <recommendedName>
        <fullName evidence="5">Rpn family recombination-promoting nuclease/putative transposase</fullName>
    </recommendedName>
</protein>
<gene>
    <name evidence="2" type="ORF">NCTC13028_00222</name>
    <name evidence="1" type="ORF">SAMN05216497_1127</name>
</gene>
<reference evidence="2 4" key="2">
    <citation type="submission" date="2018-06" db="EMBL/GenBank/DDBJ databases">
        <authorList>
            <consortium name="Pathogen Informatics"/>
            <person name="Doyle S."/>
        </authorList>
    </citation>
    <scope>NUCLEOTIDE SEQUENCE [LARGE SCALE GENOMIC DNA]</scope>
    <source>
        <strain evidence="2 4">NCTC13028</strain>
    </source>
</reference>
<evidence type="ECO:0008006" key="5">
    <source>
        <dbReference type="Google" id="ProtNLM"/>
    </source>
</evidence>